<name>A0A8S1X6C9_PAROT</name>
<keyword evidence="2" id="KW-1185">Reference proteome</keyword>
<dbReference type="Proteomes" id="UP000683925">
    <property type="component" value="Unassembled WGS sequence"/>
</dbReference>
<proteinExistence type="predicted"/>
<dbReference type="EMBL" id="CAJJDP010000111">
    <property type="protein sequence ID" value="CAD8196249.1"/>
    <property type="molecule type" value="Genomic_DNA"/>
</dbReference>
<sequence>MVQQSENDSRNQRNSFLNCVLGKFYKNKEKRKGKYTKLDLDLALDNINGTKFTTFLFYQMPRIILSGKKIKHKVSYFKELDYLLNYVEKKKNKYYSGCFQVQKKRPEKHYLEIIAKQLSKLPDFEGLNQEKKYYGIKQYVEFIKFIMEISKKNDKEAKQILMDYIDNKIPNNSQKKAYVKNKIQQLKIQ</sequence>
<reference evidence="1" key="1">
    <citation type="submission" date="2021-01" db="EMBL/GenBank/DDBJ databases">
        <authorList>
            <consortium name="Genoscope - CEA"/>
            <person name="William W."/>
        </authorList>
    </citation>
    <scope>NUCLEOTIDE SEQUENCE</scope>
</reference>
<accession>A0A8S1X6C9</accession>
<comment type="caution">
    <text evidence="1">The sequence shown here is derived from an EMBL/GenBank/DDBJ whole genome shotgun (WGS) entry which is preliminary data.</text>
</comment>
<evidence type="ECO:0000313" key="1">
    <source>
        <dbReference type="EMBL" id="CAD8196249.1"/>
    </source>
</evidence>
<evidence type="ECO:0000313" key="2">
    <source>
        <dbReference type="Proteomes" id="UP000683925"/>
    </source>
</evidence>
<dbReference type="AlphaFoldDB" id="A0A8S1X6C9"/>
<dbReference type="OrthoDB" id="311203at2759"/>
<dbReference type="OMA" id="ERHYLEI"/>
<organism evidence="1 2">
    <name type="scientific">Paramecium octaurelia</name>
    <dbReference type="NCBI Taxonomy" id="43137"/>
    <lineage>
        <taxon>Eukaryota</taxon>
        <taxon>Sar</taxon>
        <taxon>Alveolata</taxon>
        <taxon>Ciliophora</taxon>
        <taxon>Intramacronucleata</taxon>
        <taxon>Oligohymenophorea</taxon>
        <taxon>Peniculida</taxon>
        <taxon>Parameciidae</taxon>
        <taxon>Paramecium</taxon>
    </lineage>
</organism>
<gene>
    <name evidence="1" type="ORF">POCTA_138.1.T1110082</name>
</gene>
<protein>
    <submittedName>
        <fullName evidence="1">Uncharacterized protein</fullName>
    </submittedName>
</protein>